<evidence type="ECO:0000259" key="6">
    <source>
        <dbReference type="Pfam" id="PF04082"/>
    </source>
</evidence>
<sequence>MSCCLYQIYSLGSGNRQLYQDADRSRGTLIGGLRGMGLLKSQISIDPESAPFKLNPHSDPLEVENEWLRWRDQEQERRVVWASFEYDCSLSTLTGCRAAVDLAELPRALPCAEDLWRAPSGQTWRSLASHLGPSAFGIPVTATLEPIMSGSKALPSGLSSWGKRLCCQVIGRLLWDLKQLEVISLTRVLRQPSLSLVQEQAKNGLLKGFDNISNEIKLPTSPVEVIDYK</sequence>
<gene>
    <name evidence="7" type="ORF">N7468_007871</name>
</gene>
<evidence type="ECO:0000256" key="4">
    <source>
        <dbReference type="ARBA" id="ARBA00023163"/>
    </source>
</evidence>
<dbReference type="GO" id="GO:0006351">
    <property type="term" value="P:DNA-templated transcription"/>
    <property type="evidence" value="ECO:0007669"/>
    <property type="project" value="InterPro"/>
</dbReference>
<reference evidence="7" key="1">
    <citation type="submission" date="2022-11" db="EMBL/GenBank/DDBJ databases">
        <authorList>
            <person name="Petersen C."/>
        </authorList>
    </citation>
    <scope>NUCLEOTIDE SEQUENCE</scope>
    <source>
        <strain evidence="7">IBT 19713</strain>
    </source>
</reference>
<dbReference type="PANTHER" id="PTHR47660">
    <property type="entry name" value="TRANSCRIPTION FACTOR WITH C2H2 AND ZN(2)-CYS(6) DNA BINDING DOMAIN (EUROFUNG)-RELATED-RELATED"/>
    <property type="match status" value="1"/>
</dbReference>
<dbReference type="GeneID" id="83204470"/>
<dbReference type="Pfam" id="PF04082">
    <property type="entry name" value="Fungal_trans"/>
    <property type="match status" value="1"/>
</dbReference>
<dbReference type="RefSeq" id="XP_058327512.1">
    <property type="nucleotide sequence ID" value="XM_058477167.1"/>
</dbReference>
<evidence type="ECO:0000256" key="3">
    <source>
        <dbReference type="ARBA" id="ARBA00023015"/>
    </source>
</evidence>
<comment type="caution">
    <text evidence="7">The sequence shown here is derived from an EMBL/GenBank/DDBJ whole genome shotgun (WGS) entry which is preliminary data.</text>
</comment>
<evidence type="ECO:0000313" key="7">
    <source>
        <dbReference type="EMBL" id="KAJ5223329.1"/>
    </source>
</evidence>
<evidence type="ECO:0000313" key="8">
    <source>
        <dbReference type="Proteomes" id="UP001150941"/>
    </source>
</evidence>
<dbReference type="AlphaFoldDB" id="A0A9W9NRN0"/>
<organism evidence="7 8">
    <name type="scientific">Penicillium chermesinum</name>
    <dbReference type="NCBI Taxonomy" id="63820"/>
    <lineage>
        <taxon>Eukaryota</taxon>
        <taxon>Fungi</taxon>
        <taxon>Dikarya</taxon>
        <taxon>Ascomycota</taxon>
        <taxon>Pezizomycotina</taxon>
        <taxon>Eurotiomycetes</taxon>
        <taxon>Eurotiomycetidae</taxon>
        <taxon>Eurotiales</taxon>
        <taxon>Aspergillaceae</taxon>
        <taxon>Penicillium</taxon>
    </lineage>
</organism>
<dbReference type="OrthoDB" id="1405595at2759"/>
<dbReference type="GO" id="GO:0003677">
    <property type="term" value="F:DNA binding"/>
    <property type="evidence" value="ECO:0007669"/>
    <property type="project" value="InterPro"/>
</dbReference>
<keyword evidence="4" id="KW-0804">Transcription</keyword>
<dbReference type="PANTHER" id="PTHR47660:SF7">
    <property type="entry name" value="TRANSCRIPTION FACTOR WITH C2H2 AND ZN(2)-CYS(6) DNA BINDING DOMAIN (EUROFUNG)"/>
    <property type="match status" value="1"/>
</dbReference>
<proteinExistence type="predicted"/>
<dbReference type="InterPro" id="IPR007219">
    <property type="entry name" value="XnlR_reg_dom"/>
</dbReference>
<name>A0A9W9NRN0_9EURO</name>
<keyword evidence="3" id="KW-0805">Transcription regulation</keyword>
<keyword evidence="8" id="KW-1185">Reference proteome</keyword>
<evidence type="ECO:0000256" key="2">
    <source>
        <dbReference type="ARBA" id="ARBA00022833"/>
    </source>
</evidence>
<dbReference type="Proteomes" id="UP001150941">
    <property type="component" value="Unassembled WGS sequence"/>
</dbReference>
<feature type="domain" description="Xylanolytic transcriptional activator regulatory" evidence="6">
    <location>
        <begin position="4"/>
        <end position="128"/>
    </location>
</feature>
<dbReference type="GO" id="GO:0008270">
    <property type="term" value="F:zinc ion binding"/>
    <property type="evidence" value="ECO:0007669"/>
    <property type="project" value="InterPro"/>
</dbReference>
<keyword evidence="1" id="KW-0479">Metal-binding</keyword>
<evidence type="ECO:0000256" key="5">
    <source>
        <dbReference type="ARBA" id="ARBA00023242"/>
    </source>
</evidence>
<evidence type="ECO:0000256" key="1">
    <source>
        <dbReference type="ARBA" id="ARBA00022723"/>
    </source>
</evidence>
<reference evidence="7" key="2">
    <citation type="journal article" date="2023" name="IMA Fungus">
        <title>Comparative genomic study of the Penicillium genus elucidates a diverse pangenome and 15 lateral gene transfer events.</title>
        <authorList>
            <person name="Petersen C."/>
            <person name="Sorensen T."/>
            <person name="Nielsen M.R."/>
            <person name="Sondergaard T.E."/>
            <person name="Sorensen J.L."/>
            <person name="Fitzpatrick D.A."/>
            <person name="Frisvad J.C."/>
            <person name="Nielsen K.L."/>
        </authorList>
    </citation>
    <scope>NUCLEOTIDE SEQUENCE</scope>
    <source>
        <strain evidence="7">IBT 19713</strain>
    </source>
</reference>
<protein>
    <recommendedName>
        <fullName evidence="6">Xylanolytic transcriptional activator regulatory domain-containing protein</fullName>
    </recommendedName>
</protein>
<keyword evidence="5" id="KW-0539">Nucleus</keyword>
<keyword evidence="2" id="KW-0862">Zinc</keyword>
<accession>A0A9W9NRN0</accession>
<dbReference type="EMBL" id="JAPQKS010000006">
    <property type="protein sequence ID" value="KAJ5223329.1"/>
    <property type="molecule type" value="Genomic_DNA"/>
</dbReference>